<dbReference type="Proteomes" id="UP000037460">
    <property type="component" value="Unassembled WGS sequence"/>
</dbReference>
<accession>A0A0M0JRW8</accession>
<reference evidence="3" key="1">
    <citation type="journal article" date="2015" name="PLoS Genet.">
        <title>Genome Sequence and Transcriptome Analyses of Chrysochromulina tobin: Metabolic Tools for Enhanced Algal Fitness in the Prominent Order Prymnesiales (Haptophyceae).</title>
        <authorList>
            <person name="Hovde B.T."/>
            <person name="Deodato C.R."/>
            <person name="Hunsperger H.M."/>
            <person name="Ryken S.A."/>
            <person name="Yost W."/>
            <person name="Jha R.K."/>
            <person name="Patterson J."/>
            <person name="Monnat R.J. Jr."/>
            <person name="Barlow S.B."/>
            <person name="Starkenburg S.R."/>
            <person name="Cattolico R.A."/>
        </authorList>
    </citation>
    <scope>NUCLEOTIDE SEQUENCE</scope>
    <source>
        <strain evidence="3">CCMP291</strain>
    </source>
</reference>
<organism evidence="2 3">
    <name type="scientific">Chrysochromulina tobinii</name>
    <dbReference type="NCBI Taxonomy" id="1460289"/>
    <lineage>
        <taxon>Eukaryota</taxon>
        <taxon>Haptista</taxon>
        <taxon>Haptophyta</taxon>
        <taxon>Prymnesiophyceae</taxon>
        <taxon>Prymnesiales</taxon>
        <taxon>Chrysochromulinaceae</taxon>
        <taxon>Chrysochromulina</taxon>
    </lineage>
</organism>
<gene>
    <name evidence="2" type="ORF">Ctob_004844</name>
</gene>
<feature type="compositionally biased region" description="Low complexity" evidence="1">
    <location>
        <begin position="146"/>
        <end position="166"/>
    </location>
</feature>
<evidence type="ECO:0000313" key="2">
    <source>
        <dbReference type="EMBL" id="KOO29245.1"/>
    </source>
</evidence>
<feature type="compositionally biased region" description="Basic and acidic residues" evidence="1">
    <location>
        <begin position="88"/>
        <end position="97"/>
    </location>
</feature>
<dbReference type="AlphaFoldDB" id="A0A0M0JRW8"/>
<sequence>MRNVYASSGGQFDGQDLDERRRATHYTAIKLHAASPRQCGDLSASHRAAPRHPRPAHSHQTSTVIAEDGSHRARGYAGRHGAQGPDAIGHDAGHHPEWPQGRPGVPHDGSRARAPDGAACLWAADGAADGTRDGSSRGCPFPGPTHVPAAAAHVPGAAAADGAADD</sequence>
<feature type="region of interest" description="Disordered" evidence="1">
    <location>
        <begin position="27"/>
        <end position="166"/>
    </location>
</feature>
<proteinExistence type="predicted"/>
<dbReference type="EMBL" id="JWZX01002445">
    <property type="protein sequence ID" value="KOO29245.1"/>
    <property type="molecule type" value="Genomic_DNA"/>
</dbReference>
<keyword evidence="3" id="KW-1185">Reference proteome</keyword>
<comment type="caution">
    <text evidence="2">The sequence shown here is derived from an EMBL/GenBank/DDBJ whole genome shotgun (WGS) entry which is preliminary data.</text>
</comment>
<feature type="non-terminal residue" evidence="2">
    <location>
        <position position="166"/>
    </location>
</feature>
<feature type="compositionally biased region" description="Basic residues" evidence="1">
    <location>
        <begin position="48"/>
        <end position="57"/>
    </location>
</feature>
<name>A0A0M0JRW8_9EUKA</name>
<evidence type="ECO:0000256" key="1">
    <source>
        <dbReference type="SAM" id="MobiDB-lite"/>
    </source>
</evidence>
<feature type="compositionally biased region" description="Low complexity" evidence="1">
    <location>
        <begin position="116"/>
        <end position="129"/>
    </location>
</feature>
<protein>
    <submittedName>
        <fullName evidence="2">Uncharacterized protein</fullName>
    </submittedName>
</protein>
<evidence type="ECO:0000313" key="3">
    <source>
        <dbReference type="Proteomes" id="UP000037460"/>
    </source>
</evidence>